<protein>
    <submittedName>
        <fullName evidence="2">Uncharacterized protein</fullName>
    </submittedName>
</protein>
<organism evidence="2">
    <name type="scientific">Oryza punctata</name>
    <name type="common">Red rice</name>
    <dbReference type="NCBI Taxonomy" id="4537"/>
    <lineage>
        <taxon>Eukaryota</taxon>
        <taxon>Viridiplantae</taxon>
        <taxon>Streptophyta</taxon>
        <taxon>Embryophyta</taxon>
        <taxon>Tracheophyta</taxon>
        <taxon>Spermatophyta</taxon>
        <taxon>Magnoliopsida</taxon>
        <taxon>Liliopsida</taxon>
        <taxon>Poales</taxon>
        <taxon>Poaceae</taxon>
        <taxon>BOP clade</taxon>
        <taxon>Oryzoideae</taxon>
        <taxon>Oryzeae</taxon>
        <taxon>Oryzinae</taxon>
        <taxon>Oryza</taxon>
    </lineage>
</organism>
<dbReference type="Proteomes" id="UP000026962">
    <property type="component" value="Chromosome 6"/>
</dbReference>
<dbReference type="STRING" id="4537.A0A0E0L9S5"/>
<dbReference type="eggNOG" id="KOG1603">
    <property type="taxonomic scope" value="Eukaryota"/>
</dbReference>
<evidence type="ECO:0000313" key="3">
    <source>
        <dbReference type="Proteomes" id="UP000026962"/>
    </source>
</evidence>
<feature type="compositionally biased region" description="Low complexity" evidence="1">
    <location>
        <begin position="10"/>
        <end position="19"/>
    </location>
</feature>
<evidence type="ECO:0000256" key="1">
    <source>
        <dbReference type="SAM" id="MobiDB-lite"/>
    </source>
</evidence>
<name>A0A0E0L9S5_ORYPU</name>
<sequence>MSKPKDTGEAAAPAAATTTERSSLKFSAPPAHKQHAAHEEYYPYPYYGKPQPVMSYHITQPTTSVSYYAPRSEPAYSMQQPPPPRPEPAYSVQQQQYPPPSPQPQPMHQQWSPSYQYMLCPHSSPEYYRDYNRPLGTAHAPTLQDEYRMFDDDNPNACSVM</sequence>
<reference evidence="2" key="1">
    <citation type="submission" date="2015-04" db="UniProtKB">
        <authorList>
            <consortium name="EnsemblPlants"/>
        </authorList>
    </citation>
    <scope>IDENTIFICATION</scope>
</reference>
<keyword evidence="3" id="KW-1185">Reference proteome</keyword>
<dbReference type="HOGENOM" id="CLU_1646447_0_0_1"/>
<accession>A0A0E0L9S5</accession>
<dbReference type="EnsemblPlants" id="OPUNC06G08410.1">
    <property type="protein sequence ID" value="OPUNC06G08410.1"/>
    <property type="gene ID" value="OPUNC06G08410"/>
</dbReference>
<evidence type="ECO:0000313" key="2">
    <source>
        <dbReference type="EnsemblPlants" id="OPUNC06G08410.1"/>
    </source>
</evidence>
<reference evidence="2" key="2">
    <citation type="submission" date="2018-05" db="EMBL/GenBank/DDBJ databases">
        <title>OpunRS2 (Oryza punctata Reference Sequence Version 2).</title>
        <authorList>
            <person name="Zhang J."/>
            <person name="Kudrna D."/>
            <person name="Lee S."/>
            <person name="Talag J."/>
            <person name="Welchert J."/>
            <person name="Wing R.A."/>
        </authorList>
    </citation>
    <scope>NUCLEOTIDE SEQUENCE [LARGE SCALE GENOMIC DNA]</scope>
</reference>
<dbReference type="Gramene" id="OPUNC06G08410.1">
    <property type="protein sequence ID" value="OPUNC06G08410.1"/>
    <property type="gene ID" value="OPUNC06G08410"/>
</dbReference>
<feature type="region of interest" description="Disordered" evidence="1">
    <location>
        <begin position="69"/>
        <end position="110"/>
    </location>
</feature>
<feature type="region of interest" description="Disordered" evidence="1">
    <location>
        <begin position="1"/>
        <end position="34"/>
    </location>
</feature>
<proteinExistence type="predicted"/>
<dbReference type="AlphaFoldDB" id="A0A0E0L9S5"/>